<dbReference type="AlphaFoldDB" id="A0A5C3PC27"/>
<organism evidence="1 2">
    <name type="scientific">Polyporus arcularius HHB13444</name>
    <dbReference type="NCBI Taxonomy" id="1314778"/>
    <lineage>
        <taxon>Eukaryota</taxon>
        <taxon>Fungi</taxon>
        <taxon>Dikarya</taxon>
        <taxon>Basidiomycota</taxon>
        <taxon>Agaricomycotina</taxon>
        <taxon>Agaricomycetes</taxon>
        <taxon>Polyporales</taxon>
        <taxon>Polyporaceae</taxon>
        <taxon>Polyporus</taxon>
    </lineage>
</organism>
<evidence type="ECO:0000313" key="1">
    <source>
        <dbReference type="EMBL" id="TFK86479.1"/>
    </source>
</evidence>
<reference evidence="1 2" key="1">
    <citation type="journal article" date="2019" name="Nat. Ecol. Evol.">
        <title>Megaphylogeny resolves global patterns of mushroom evolution.</title>
        <authorList>
            <person name="Varga T."/>
            <person name="Krizsan K."/>
            <person name="Foldi C."/>
            <person name="Dima B."/>
            <person name="Sanchez-Garcia M."/>
            <person name="Sanchez-Ramirez S."/>
            <person name="Szollosi G.J."/>
            <person name="Szarkandi J.G."/>
            <person name="Papp V."/>
            <person name="Albert L."/>
            <person name="Andreopoulos W."/>
            <person name="Angelini C."/>
            <person name="Antonin V."/>
            <person name="Barry K.W."/>
            <person name="Bougher N.L."/>
            <person name="Buchanan P."/>
            <person name="Buyck B."/>
            <person name="Bense V."/>
            <person name="Catcheside P."/>
            <person name="Chovatia M."/>
            <person name="Cooper J."/>
            <person name="Damon W."/>
            <person name="Desjardin D."/>
            <person name="Finy P."/>
            <person name="Geml J."/>
            <person name="Haridas S."/>
            <person name="Hughes K."/>
            <person name="Justo A."/>
            <person name="Karasinski D."/>
            <person name="Kautmanova I."/>
            <person name="Kiss B."/>
            <person name="Kocsube S."/>
            <person name="Kotiranta H."/>
            <person name="LaButti K.M."/>
            <person name="Lechner B.E."/>
            <person name="Liimatainen K."/>
            <person name="Lipzen A."/>
            <person name="Lukacs Z."/>
            <person name="Mihaltcheva S."/>
            <person name="Morgado L.N."/>
            <person name="Niskanen T."/>
            <person name="Noordeloos M.E."/>
            <person name="Ohm R.A."/>
            <person name="Ortiz-Santana B."/>
            <person name="Ovrebo C."/>
            <person name="Racz N."/>
            <person name="Riley R."/>
            <person name="Savchenko A."/>
            <person name="Shiryaev A."/>
            <person name="Soop K."/>
            <person name="Spirin V."/>
            <person name="Szebenyi C."/>
            <person name="Tomsovsky M."/>
            <person name="Tulloss R.E."/>
            <person name="Uehling J."/>
            <person name="Grigoriev I.V."/>
            <person name="Vagvolgyi C."/>
            <person name="Papp T."/>
            <person name="Martin F.M."/>
            <person name="Miettinen O."/>
            <person name="Hibbett D.S."/>
            <person name="Nagy L.G."/>
        </authorList>
    </citation>
    <scope>NUCLEOTIDE SEQUENCE [LARGE SCALE GENOMIC DNA]</scope>
    <source>
        <strain evidence="1 2">HHB13444</strain>
    </source>
</reference>
<evidence type="ECO:0000313" key="2">
    <source>
        <dbReference type="Proteomes" id="UP000308197"/>
    </source>
</evidence>
<dbReference type="Proteomes" id="UP000308197">
    <property type="component" value="Unassembled WGS sequence"/>
</dbReference>
<evidence type="ECO:0008006" key="3">
    <source>
        <dbReference type="Google" id="ProtNLM"/>
    </source>
</evidence>
<dbReference type="InParanoid" id="A0A5C3PC27"/>
<protein>
    <recommendedName>
        <fullName evidence="3">MYND-type domain-containing protein</fullName>
    </recommendedName>
</protein>
<dbReference type="SUPFAM" id="SSF144232">
    <property type="entry name" value="HIT/MYND zinc finger-like"/>
    <property type="match status" value="1"/>
</dbReference>
<name>A0A5C3PC27_9APHY</name>
<accession>A0A5C3PC27</accession>
<gene>
    <name evidence="1" type="ORF">K466DRAFT_149670</name>
</gene>
<sequence length="307" mass="33916">MGAGSDDGLPTPPAVKSIVATLRRHILILGPASMFNELLFLTQTILHHRNSPVPFAANSEDLWPSLVEATRLAPADVHGLQLFTAIIQTHHKLLEVLALMGEQAHFDDVLYRSLSAGFFDAIDERTCDFLQGDAITLFACLLRKIQLLVPYMSARTRALVNSKLPRPRIPAHLFSCCMINECEAAFQATGMLRGSVVMDDPTWAQATWRALNRLQVLVEVPGQCSRRGCDMQTEQDGAIKCPECGFATWCSDSCLLSDAAEHAAICRWMPMVMEDRDYALAEAAGQNPQHNVGFYRVVDGHPVKTEL</sequence>
<keyword evidence="2" id="KW-1185">Reference proteome</keyword>
<proteinExistence type="predicted"/>
<dbReference type="EMBL" id="ML211197">
    <property type="protein sequence ID" value="TFK86479.1"/>
    <property type="molecule type" value="Genomic_DNA"/>
</dbReference>